<dbReference type="AlphaFoldDB" id="A0A813M1N4"/>
<evidence type="ECO:0000313" key="2">
    <source>
        <dbReference type="Proteomes" id="UP000663879"/>
    </source>
</evidence>
<accession>A0A813M1N4</accession>
<organism evidence="1 2">
    <name type="scientific">Brachionus calyciflorus</name>
    <dbReference type="NCBI Taxonomy" id="104777"/>
    <lineage>
        <taxon>Eukaryota</taxon>
        <taxon>Metazoa</taxon>
        <taxon>Spiralia</taxon>
        <taxon>Gnathifera</taxon>
        <taxon>Rotifera</taxon>
        <taxon>Eurotatoria</taxon>
        <taxon>Monogononta</taxon>
        <taxon>Pseudotrocha</taxon>
        <taxon>Ploima</taxon>
        <taxon>Brachionidae</taxon>
        <taxon>Brachionus</taxon>
    </lineage>
</organism>
<protein>
    <submittedName>
        <fullName evidence="1">Uncharacterized protein</fullName>
    </submittedName>
</protein>
<proteinExistence type="predicted"/>
<dbReference type="Proteomes" id="UP000663879">
    <property type="component" value="Unassembled WGS sequence"/>
</dbReference>
<gene>
    <name evidence="1" type="ORF">OXX778_LOCUS276</name>
</gene>
<comment type="caution">
    <text evidence="1">The sequence shown here is derived from an EMBL/GenBank/DDBJ whole genome shotgun (WGS) entry which is preliminary data.</text>
</comment>
<keyword evidence="2" id="KW-1185">Reference proteome</keyword>
<evidence type="ECO:0000313" key="1">
    <source>
        <dbReference type="EMBL" id="CAF0705616.1"/>
    </source>
</evidence>
<reference evidence="1" key="1">
    <citation type="submission" date="2021-02" db="EMBL/GenBank/DDBJ databases">
        <authorList>
            <person name="Nowell W R."/>
        </authorList>
    </citation>
    <scope>NUCLEOTIDE SEQUENCE</scope>
    <source>
        <strain evidence="1">Ploen Becks lab</strain>
    </source>
</reference>
<dbReference type="EMBL" id="CAJNOC010000012">
    <property type="protein sequence ID" value="CAF0705616.1"/>
    <property type="molecule type" value="Genomic_DNA"/>
</dbReference>
<sequence>MKNITLNNLNNAEPSVSNRAINRVMFDESIVGGWEINCRKPLSNDCLLGLDVGFKVADVNKCLDSIRQALTEQQMPKMFINNLFVGLNAHEDPERENIKTTEQHKSHVSDDVEAYKLIIQDEFSNIVGTDMSTIS</sequence>
<name>A0A813M1N4_9BILA</name>